<sequence length="1257" mass="137106">MAERWLLPLACLAASLLPAARSARSGEVCDCNGMSRQCVFDWQLLRETGNGYRCLGCLGNTEGPRCERCQDGFFRRRGEQCCLPCLCHPWGSLGPQCDSDGRCRCKPGAMGDKCDRCQLGFEPLSEAGCRRSGQSLQCECDPAGSTGDCDSGRCVCKESTTGEQCQRCKRHFYNLDARNPAGCSPCFCYGHSDDCVSADNHSVHNITSTFQQGTEGWRGVHESGSPAQLQWSPRHQDAFIAARTSEPIYFMAPAKFLGNQQLSYGQTLSFDYRLDRGGRQPSAHDVVLEGHGLRVTAPFLPQGKVLPCGVSQTYTFRLDEHPSSKWSPRLNHFEFRRLLGNLTALWIRATFGEYSTGYIDNVTLVSAQPVPGVPAPWVERCRCPAPYRGQFCQSCAPGYRRDAPGQGPSAPACPAAAVAEEFVTLTPVREATTTLCLWAVWERREPACVPRIELWGVETTDFTEISSLKGVMRYCKGLPSEVVESSSPEVSREGLDASLSALGWFTRWGSATGECYSGDENVGDGVSCPFGSYRDPRQPYSCRTCPCGLGQGCSLGPGGEEVICDRCPPGAAGANCEYCADGYFGDPAASQPCQLCRCNGNVEPNAVGNCDRRTGECLKCIYNTAGFYCDRCKDGFFGNPLAPDPAHKCRACACDSVGAEPLKCRSDGSCICKPGFEGPRCEESECPACYDQVKVQMELYLQQLAELELLLSEVRAGGGTESQELERRMLVAEEMLQTILREALSLQASGRSLEGRVARMKGQGSSSQSHLDEIKATVERLRSLGRQYERQVQETRQLLERARLDLDRSGTALRQVTIPVSSFPGGLNQFLLLAQEALRLANSHTQAASAIDQAAKVAREDARQALELLRAAAGGEEALGSLPGRYKELKSLAGGLKADADGMAFRADAAYQGSLVLLSSLSRLTEMDIGSFKEEASRLKQDSSALLSLVDMSLAQYRGLKSRVGHWEEEAERLLQGQEGERAKLTQLLSRATLARSTALQAASAGNATFYELEQILKSLKEFNLQADDKRREAKDAMRRLPIISSMVTSAREKTDRAKGIVDNATSESKAGSSLAEEVKEITTGIQEEIARLKGEANKTADGVLALEKAVATLRHEAKEVDDTFERKLSEVEADAAVIEKTAQEAQRVHDKAGQAEAAVQQVLSVLEELLRLMNQPGAVDEDGLRQLEANFSRAKNRSKQLKAEMSELEQTAALQKARVLTLESSIDDILADIKNLEDIQKSLPPGCYNTKAIELP</sequence>
<dbReference type="Pfam" id="PF00052">
    <property type="entry name" value="Laminin_B"/>
    <property type="match status" value="1"/>
</dbReference>
<dbReference type="OrthoDB" id="430826at2759"/>
<dbReference type="Proteomes" id="UP000269221">
    <property type="component" value="Unassembled WGS sequence"/>
</dbReference>
<feature type="coiled-coil region" evidence="13">
    <location>
        <begin position="771"/>
        <end position="805"/>
    </location>
</feature>
<evidence type="ECO:0000256" key="3">
    <source>
        <dbReference type="ARBA" id="ARBA00022530"/>
    </source>
</evidence>
<keyword evidence="11 12" id="KW-0424">Laminin EGF-like domain</keyword>
<keyword evidence="9 12" id="KW-1015">Disulfide bond</keyword>
<dbReference type="PROSITE" id="PS01248">
    <property type="entry name" value="EGF_LAM_1"/>
    <property type="match status" value="3"/>
</dbReference>
<dbReference type="PANTHER" id="PTHR10574">
    <property type="entry name" value="NETRIN/LAMININ-RELATED"/>
    <property type="match status" value="1"/>
</dbReference>
<dbReference type="FunFam" id="2.10.25.10:FF:000067">
    <property type="entry name" value="Laminin subunit gamma 1"/>
    <property type="match status" value="1"/>
</dbReference>
<dbReference type="SUPFAM" id="SSF58104">
    <property type="entry name" value="Methyl-accepting chemotaxis protein (MCP) signaling domain"/>
    <property type="match status" value="1"/>
</dbReference>
<dbReference type="GO" id="GO:0009887">
    <property type="term" value="P:animal organ morphogenesis"/>
    <property type="evidence" value="ECO:0007669"/>
    <property type="project" value="TreeGrafter"/>
</dbReference>
<evidence type="ECO:0000313" key="17">
    <source>
        <dbReference type="EMBL" id="RMC08375.1"/>
    </source>
</evidence>
<dbReference type="InterPro" id="IPR002049">
    <property type="entry name" value="LE_dom"/>
</dbReference>
<dbReference type="SMART" id="SM00281">
    <property type="entry name" value="LamB"/>
    <property type="match status" value="1"/>
</dbReference>
<gene>
    <name evidence="17" type="ORF">DUI87_14619</name>
</gene>
<feature type="domain" description="Laminin EGF-like" evidence="15">
    <location>
        <begin position="596"/>
        <end position="651"/>
    </location>
</feature>
<feature type="chain" id="PRO_5017983698" description="Laminin subunit gamma-2" evidence="14">
    <location>
        <begin position="23"/>
        <end position="1257"/>
    </location>
</feature>
<evidence type="ECO:0000259" key="15">
    <source>
        <dbReference type="PROSITE" id="PS50027"/>
    </source>
</evidence>
<accession>A0A3M0K599</accession>
<dbReference type="Gene3D" id="2.10.25.10">
    <property type="entry name" value="Laminin"/>
    <property type="match status" value="5"/>
</dbReference>
<evidence type="ECO:0000256" key="2">
    <source>
        <dbReference type="ARBA" id="ARBA00022525"/>
    </source>
</evidence>
<evidence type="ECO:0000256" key="12">
    <source>
        <dbReference type="PROSITE-ProRule" id="PRU00460"/>
    </source>
</evidence>
<dbReference type="InterPro" id="IPR009030">
    <property type="entry name" value="Growth_fac_rcpt_cys_sf"/>
</dbReference>
<keyword evidence="7" id="KW-0130">Cell adhesion</keyword>
<reference evidence="17 18" key="1">
    <citation type="submission" date="2018-07" db="EMBL/GenBank/DDBJ databases">
        <title>A high quality draft genome assembly of the barn swallow (H. rustica rustica).</title>
        <authorList>
            <person name="Formenti G."/>
            <person name="Chiara M."/>
            <person name="Poveda L."/>
            <person name="Francoijs K.-J."/>
            <person name="Bonisoli-Alquati A."/>
            <person name="Canova L."/>
            <person name="Gianfranceschi L."/>
            <person name="Horner D.S."/>
            <person name="Saino N."/>
        </authorList>
    </citation>
    <scope>NUCLEOTIDE SEQUENCE [LARGE SCALE GENOMIC DNA]</scope>
    <source>
        <strain evidence="17">Chelidonia</strain>
        <tissue evidence="17">Blood</tissue>
    </source>
</reference>
<keyword evidence="4 14" id="KW-0732">Signal</keyword>
<dbReference type="CDD" id="cd00055">
    <property type="entry name" value="EGF_Lam"/>
    <property type="match status" value="6"/>
</dbReference>
<dbReference type="GO" id="GO:0005604">
    <property type="term" value="C:basement membrane"/>
    <property type="evidence" value="ECO:0007669"/>
    <property type="project" value="UniProtKB-SubCell"/>
</dbReference>
<evidence type="ECO:0008006" key="19">
    <source>
        <dbReference type="Google" id="ProtNLM"/>
    </source>
</evidence>
<keyword evidence="18" id="KW-1185">Reference proteome</keyword>
<feature type="disulfide bond" evidence="12">
    <location>
        <begin position="85"/>
        <end position="97"/>
    </location>
</feature>
<feature type="coiled-coil region" evidence="13">
    <location>
        <begin position="690"/>
        <end position="742"/>
    </location>
</feature>
<dbReference type="PROSITE" id="PS51115">
    <property type="entry name" value="LAMININ_IVA"/>
    <property type="match status" value="1"/>
</dbReference>
<organism evidence="17 18">
    <name type="scientific">Hirundo rustica rustica</name>
    <dbReference type="NCBI Taxonomy" id="333673"/>
    <lineage>
        <taxon>Eukaryota</taxon>
        <taxon>Metazoa</taxon>
        <taxon>Chordata</taxon>
        <taxon>Craniata</taxon>
        <taxon>Vertebrata</taxon>
        <taxon>Euteleostomi</taxon>
        <taxon>Archelosauria</taxon>
        <taxon>Archosauria</taxon>
        <taxon>Dinosauria</taxon>
        <taxon>Saurischia</taxon>
        <taxon>Theropoda</taxon>
        <taxon>Coelurosauria</taxon>
        <taxon>Aves</taxon>
        <taxon>Neognathae</taxon>
        <taxon>Neoaves</taxon>
        <taxon>Telluraves</taxon>
        <taxon>Australaves</taxon>
        <taxon>Passeriformes</taxon>
        <taxon>Sylvioidea</taxon>
        <taxon>Hirundinidae</taxon>
        <taxon>Hirundo</taxon>
    </lineage>
</organism>
<evidence type="ECO:0000256" key="7">
    <source>
        <dbReference type="ARBA" id="ARBA00022889"/>
    </source>
</evidence>
<keyword evidence="5" id="KW-0677">Repeat</keyword>
<protein>
    <recommendedName>
        <fullName evidence="19">Laminin subunit gamma-2</fullName>
    </recommendedName>
</protein>
<keyword evidence="2" id="KW-0964">Secreted</keyword>
<dbReference type="InterPro" id="IPR050440">
    <property type="entry name" value="Laminin/Netrin_ECM"/>
</dbReference>
<dbReference type="InterPro" id="IPR000742">
    <property type="entry name" value="EGF"/>
</dbReference>
<evidence type="ECO:0000256" key="6">
    <source>
        <dbReference type="ARBA" id="ARBA00022869"/>
    </source>
</evidence>
<dbReference type="PROSITE" id="PS50027">
    <property type="entry name" value="EGF_LAM_2"/>
    <property type="match status" value="3"/>
</dbReference>
<feature type="domain" description="Laminin EGF-like" evidence="15">
    <location>
        <begin position="138"/>
        <end position="185"/>
    </location>
</feature>
<keyword evidence="10" id="KW-0325">Glycoprotein</keyword>
<dbReference type="InterPro" id="IPR000034">
    <property type="entry name" value="Laminin_IV"/>
</dbReference>
<feature type="signal peptide" evidence="14">
    <location>
        <begin position="1"/>
        <end position="22"/>
    </location>
</feature>
<evidence type="ECO:0000256" key="13">
    <source>
        <dbReference type="SAM" id="Coils"/>
    </source>
</evidence>
<dbReference type="SMART" id="SM00181">
    <property type="entry name" value="EGF"/>
    <property type="match status" value="5"/>
</dbReference>
<dbReference type="SMART" id="SM00180">
    <property type="entry name" value="EGF_Lam"/>
    <property type="match status" value="6"/>
</dbReference>
<dbReference type="PANTHER" id="PTHR10574:SF313">
    <property type="entry name" value="LAMININ SUBUNIT GAMMA-2"/>
    <property type="match status" value="1"/>
</dbReference>
<evidence type="ECO:0000256" key="10">
    <source>
        <dbReference type="ARBA" id="ARBA00023180"/>
    </source>
</evidence>
<evidence type="ECO:0000259" key="16">
    <source>
        <dbReference type="PROSITE" id="PS51115"/>
    </source>
</evidence>
<comment type="caution">
    <text evidence="17">The sequence shown here is derived from an EMBL/GenBank/DDBJ whole genome shotgun (WGS) entry which is preliminary data.</text>
</comment>
<dbReference type="SUPFAM" id="SSF57184">
    <property type="entry name" value="Growth factor receptor domain"/>
    <property type="match status" value="1"/>
</dbReference>
<evidence type="ECO:0000313" key="18">
    <source>
        <dbReference type="Proteomes" id="UP000269221"/>
    </source>
</evidence>
<keyword evidence="6" id="KW-0084">Basement membrane</keyword>
<feature type="disulfide bond" evidence="12">
    <location>
        <begin position="105"/>
        <end position="114"/>
    </location>
</feature>
<dbReference type="STRING" id="333673.A0A3M0K599"/>
<feature type="domain" description="Laminin IV type A" evidence="16">
    <location>
        <begin position="212"/>
        <end position="380"/>
    </location>
</feature>
<dbReference type="GO" id="GO:0007155">
    <property type="term" value="P:cell adhesion"/>
    <property type="evidence" value="ECO:0007669"/>
    <property type="project" value="UniProtKB-KW"/>
</dbReference>
<dbReference type="GO" id="GO:0007411">
    <property type="term" value="P:axon guidance"/>
    <property type="evidence" value="ECO:0007669"/>
    <property type="project" value="TreeGrafter"/>
</dbReference>
<evidence type="ECO:0000256" key="5">
    <source>
        <dbReference type="ARBA" id="ARBA00022737"/>
    </source>
</evidence>
<evidence type="ECO:0000256" key="1">
    <source>
        <dbReference type="ARBA" id="ARBA00004302"/>
    </source>
</evidence>
<dbReference type="FunFam" id="2.10.25.10:FF:000533">
    <property type="entry name" value="Laminin subunit gamma 2"/>
    <property type="match status" value="1"/>
</dbReference>
<evidence type="ECO:0000256" key="4">
    <source>
        <dbReference type="ARBA" id="ARBA00022729"/>
    </source>
</evidence>
<proteinExistence type="predicted"/>
<dbReference type="FunFam" id="2.10.25.10:FF:000174">
    <property type="entry name" value="Laminin subunit gamma-1"/>
    <property type="match status" value="1"/>
</dbReference>
<keyword evidence="8 13" id="KW-0175">Coiled coil</keyword>
<dbReference type="EMBL" id="QRBI01000117">
    <property type="protein sequence ID" value="RMC08375.1"/>
    <property type="molecule type" value="Genomic_DNA"/>
</dbReference>
<dbReference type="GO" id="GO:0009888">
    <property type="term" value="P:tissue development"/>
    <property type="evidence" value="ECO:0007669"/>
    <property type="project" value="TreeGrafter"/>
</dbReference>
<dbReference type="AlphaFoldDB" id="A0A3M0K599"/>
<comment type="subcellular location">
    <subcellularLocation>
        <location evidence="1">Secreted</location>
        <location evidence="1">Extracellular space</location>
        <location evidence="1">Extracellular matrix</location>
        <location evidence="1">Basement membrane</location>
    </subcellularLocation>
</comment>
<feature type="disulfide bond" evidence="12">
    <location>
        <begin position="620"/>
        <end position="629"/>
    </location>
</feature>
<feature type="coiled-coil region" evidence="13">
    <location>
        <begin position="1013"/>
        <end position="1040"/>
    </location>
</feature>
<comment type="caution">
    <text evidence="12">Lacks conserved residue(s) required for the propagation of feature annotation.</text>
</comment>
<dbReference type="Pfam" id="PF00053">
    <property type="entry name" value="EGF_laminin"/>
    <property type="match status" value="7"/>
</dbReference>
<evidence type="ECO:0000256" key="9">
    <source>
        <dbReference type="ARBA" id="ARBA00023157"/>
    </source>
</evidence>
<dbReference type="Gene3D" id="1.10.287.950">
    <property type="entry name" value="Methyl-accepting chemotaxis protein"/>
    <property type="match status" value="1"/>
</dbReference>
<evidence type="ECO:0000256" key="14">
    <source>
        <dbReference type="SAM" id="SignalP"/>
    </source>
</evidence>
<dbReference type="SUPFAM" id="SSF57196">
    <property type="entry name" value="EGF/Laminin"/>
    <property type="match status" value="4"/>
</dbReference>
<feature type="coiled-coil region" evidence="13">
    <location>
        <begin position="1185"/>
        <end position="1219"/>
    </location>
</feature>
<feature type="disulfide bond" evidence="12">
    <location>
        <begin position="156"/>
        <end position="165"/>
    </location>
</feature>
<dbReference type="PRINTS" id="PR00011">
    <property type="entry name" value="EGFLAMININ"/>
</dbReference>
<evidence type="ECO:0000256" key="8">
    <source>
        <dbReference type="ARBA" id="ARBA00023054"/>
    </source>
</evidence>
<feature type="domain" description="Laminin EGF-like" evidence="15">
    <location>
        <begin position="85"/>
        <end position="131"/>
    </location>
</feature>
<name>A0A3M0K599_HIRRU</name>
<keyword evidence="3" id="KW-0272">Extracellular matrix</keyword>
<evidence type="ECO:0000256" key="11">
    <source>
        <dbReference type="ARBA" id="ARBA00023292"/>
    </source>
</evidence>